<organism evidence="1 2">
    <name type="scientific">Linum trigynum</name>
    <dbReference type="NCBI Taxonomy" id="586398"/>
    <lineage>
        <taxon>Eukaryota</taxon>
        <taxon>Viridiplantae</taxon>
        <taxon>Streptophyta</taxon>
        <taxon>Embryophyta</taxon>
        <taxon>Tracheophyta</taxon>
        <taxon>Spermatophyta</taxon>
        <taxon>Magnoliopsida</taxon>
        <taxon>eudicotyledons</taxon>
        <taxon>Gunneridae</taxon>
        <taxon>Pentapetalae</taxon>
        <taxon>rosids</taxon>
        <taxon>fabids</taxon>
        <taxon>Malpighiales</taxon>
        <taxon>Linaceae</taxon>
        <taxon>Linum</taxon>
    </lineage>
</organism>
<dbReference type="EMBL" id="OZ034816">
    <property type="protein sequence ID" value="CAL1375797.1"/>
    <property type="molecule type" value="Genomic_DNA"/>
</dbReference>
<dbReference type="AlphaFoldDB" id="A0AAV2DQK2"/>
<keyword evidence="2" id="KW-1185">Reference proteome</keyword>
<reference evidence="1 2" key="1">
    <citation type="submission" date="2024-04" db="EMBL/GenBank/DDBJ databases">
        <authorList>
            <person name="Fracassetti M."/>
        </authorList>
    </citation>
    <scope>NUCLEOTIDE SEQUENCE [LARGE SCALE GENOMIC DNA]</scope>
</reference>
<gene>
    <name evidence="1" type="ORF">LTRI10_LOCUS17571</name>
</gene>
<accession>A0AAV2DQK2</accession>
<evidence type="ECO:0000313" key="2">
    <source>
        <dbReference type="Proteomes" id="UP001497516"/>
    </source>
</evidence>
<name>A0AAV2DQK2_9ROSI</name>
<dbReference type="Proteomes" id="UP001497516">
    <property type="component" value="Chromosome 3"/>
</dbReference>
<protein>
    <submittedName>
        <fullName evidence="1">Uncharacterized protein</fullName>
    </submittedName>
</protein>
<evidence type="ECO:0000313" key="1">
    <source>
        <dbReference type="EMBL" id="CAL1375797.1"/>
    </source>
</evidence>
<sequence length="121" mass="13100">MLLLKSYLCASLRLICGSSSGFLTLSLESSMLLLKSYLCASLRLICGSSSGFLTLSLEPSSSGFFNPQFGVFDALIEVLFVCFVETYLWLLVGGFNPQFGALLVGVFNPQFGVFEAMCPLP</sequence>
<proteinExistence type="predicted"/>